<sequence>MWQQEKKDSKIFSLALLLSLVTNPLTVPVFVPIPVVAQSPTDSFLAPQTVKDQTTIKIDGSMSVGAINRSLKQSFEQEVSGTNVELETNGADVAISALLSGNIDIAAIPRGLTPEEEAQGLAQLLIHRATIAIIVSQDNPFQGGLTSEQFANIFRGNITNWSEVGGTDINIRFIDRPVSSATRNTFRTYPGFRGNEFTTGENATLVPEDDTREIIQQLGNDGISYAMVHDVSHLPDVRVIPINETLPDQPNYIYSQPLVYAYKQNPGQSVVNFLQFTQAESGKQAIETALARGKAQTAASSNPDTLVVSDRDRSQEDIRSYFQIGKIPLWWLLLPTPVVIAILIWLFRSRLRTDSKKKEPGYTDKPNQKQEESTVSNETSVTATNTIRSVVGETVNHQEPVRNGNLNNYPEMESFDEFPSPGATDAQVSEVVFNGENCQSKHSLEQTAAQHQPEFDLSESLLLSEIPSDKVTNLPGISMDISEEILNMVADAAEPMNHRRVCDQLEETDIFADSETFVEIGIDHEGEGEENPLLNHTLGDSLALDGDRSIVLKPRNAQWAYATWYIDQTCQEALSNQGVSQLYLRLYDVTDLDLSYQTPQLLEEYELEWEITEKYLPIPQSDRNYMAAIGYNIGGDWVTITSSQRIRVFGIPLTDTTDKNIQTATTKFLGLPQITNQSSLILQPRTPKWAHATWYICPTDKAILENNSISQLYLRLYDVTGLDLSYQTPGLVQQYECNDITPSRYVGIPFTDHDYIAEIGYITEGQAWTTIVRSEIIRVFSRPQADFWLLTDSELIIHGSTEPGATVNIAGKPIKVKPDGTFHLRVPFAEDSMNYIITATAANGESQTIDKKFSVENHQ</sequence>
<feature type="compositionally biased region" description="Basic and acidic residues" evidence="2">
    <location>
        <begin position="355"/>
        <end position="372"/>
    </location>
</feature>
<dbReference type="SUPFAM" id="SSF53850">
    <property type="entry name" value="Periplasmic binding protein-like II"/>
    <property type="match status" value="1"/>
</dbReference>
<dbReference type="KEGG" id="aee:IM676_13565"/>
<dbReference type="InterPro" id="IPR013783">
    <property type="entry name" value="Ig-like_fold"/>
</dbReference>
<organism evidence="5 6">
    <name type="scientific">Anabaenopsis elenkinii CCIBt3563</name>
    <dbReference type="NCBI Taxonomy" id="2779889"/>
    <lineage>
        <taxon>Bacteria</taxon>
        <taxon>Bacillati</taxon>
        <taxon>Cyanobacteriota</taxon>
        <taxon>Cyanophyceae</taxon>
        <taxon>Nostocales</taxon>
        <taxon>Nodulariaceae</taxon>
        <taxon>Anabaenopsis</taxon>
    </lineage>
</organism>
<evidence type="ECO:0000256" key="1">
    <source>
        <dbReference type="ARBA" id="ARBA00022729"/>
    </source>
</evidence>
<dbReference type="AlphaFoldDB" id="A0A7U3RYH9"/>
<dbReference type="PANTHER" id="PTHR30570:SF1">
    <property type="entry name" value="PHOSPHATE-BINDING PROTEIN PSTS"/>
    <property type="match status" value="1"/>
</dbReference>
<evidence type="ECO:0000256" key="3">
    <source>
        <dbReference type="SAM" id="Phobius"/>
    </source>
</evidence>
<feature type="domain" description="PBP" evidence="4">
    <location>
        <begin position="52"/>
        <end position="276"/>
    </location>
</feature>
<feature type="region of interest" description="Disordered" evidence="2">
    <location>
        <begin position="355"/>
        <end position="384"/>
    </location>
</feature>
<dbReference type="Gene3D" id="3.40.190.10">
    <property type="entry name" value="Periplasmic binding protein-like II"/>
    <property type="match status" value="2"/>
</dbReference>
<evidence type="ECO:0000256" key="2">
    <source>
        <dbReference type="SAM" id="MobiDB-lite"/>
    </source>
</evidence>
<keyword evidence="3" id="KW-0812">Transmembrane</keyword>
<evidence type="ECO:0000313" key="5">
    <source>
        <dbReference type="EMBL" id="QOV21750.1"/>
    </source>
</evidence>
<dbReference type="EMBL" id="CP063311">
    <property type="protein sequence ID" value="QOV21750.1"/>
    <property type="molecule type" value="Genomic_DNA"/>
</dbReference>
<dbReference type="InterPro" id="IPR050811">
    <property type="entry name" value="Phosphate_ABC_transporter"/>
</dbReference>
<feature type="compositionally biased region" description="Polar residues" evidence="2">
    <location>
        <begin position="373"/>
        <end position="384"/>
    </location>
</feature>
<dbReference type="Pfam" id="PF12849">
    <property type="entry name" value="PBP_like_2"/>
    <property type="match status" value="1"/>
</dbReference>
<proteinExistence type="predicted"/>
<dbReference type="Pfam" id="PF16258">
    <property type="entry name" value="DUF4912"/>
    <property type="match status" value="2"/>
</dbReference>
<dbReference type="RefSeq" id="WP_200987396.1">
    <property type="nucleotide sequence ID" value="NZ_CP063311.1"/>
</dbReference>
<evidence type="ECO:0000313" key="6">
    <source>
        <dbReference type="Proteomes" id="UP000593846"/>
    </source>
</evidence>
<gene>
    <name evidence="5" type="ORF">IM676_13565</name>
</gene>
<dbReference type="InterPro" id="IPR032585">
    <property type="entry name" value="DUF4912"/>
</dbReference>
<accession>A0A7U3RYH9</accession>
<dbReference type="Gene3D" id="2.60.40.10">
    <property type="entry name" value="Immunoglobulins"/>
    <property type="match status" value="1"/>
</dbReference>
<evidence type="ECO:0000259" key="4">
    <source>
        <dbReference type="Pfam" id="PF12849"/>
    </source>
</evidence>
<keyword evidence="3" id="KW-1133">Transmembrane helix</keyword>
<dbReference type="InterPro" id="IPR024370">
    <property type="entry name" value="PBP_domain"/>
</dbReference>
<feature type="transmembrane region" description="Helical" evidence="3">
    <location>
        <begin position="329"/>
        <end position="347"/>
    </location>
</feature>
<dbReference type="Proteomes" id="UP000593846">
    <property type="component" value="Chromosome"/>
</dbReference>
<keyword evidence="1" id="KW-0732">Signal</keyword>
<name>A0A7U3RYH9_9CYAN</name>
<keyword evidence="3" id="KW-0472">Membrane</keyword>
<keyword evidence="6" id="KW-1185">Reference proteome</keyword>
<dbReference type="PANTHER" id="PTHR30570">
    <property type="entry name" value="PERIPLASMIC PHOSPHATE BINDING COMPONENT OF PHOSPHATE ABC TRANSPORTER"/>
    <property type="match status" value="1"/>
</dbReference>
<reference evidence="6" key="1">
    <citation type="submission" date="2020-10" db="EMBL/GenBank/DDBJ databases">
        <title>Genome-based taxonomic classification of the species Anabaenopsis elenkinii.</title>
        <authorList>
            <person name="Delbaje E."/>
            <person name="Andreote A.P.D."/>
            <person name="Pellegrinetti T.A."/>
            <person name="Cruz R.B."/>
            <person name="Branco L.H.Z."/>
            <person name="Fiore M.F."/>
        </authorList>
    </citation>
    <scope>NUCLEOTIDE SEQUENCE [LARGE SCALE GENOMIC DNA]</scope>
    <source>
        <strain evidence="6">CCIBt3563</strain>
    </source>
</reference>
<protein>
    <submittedName>
        <fullName evidence="5">DUF4912 domain-containing protein</fullName>
    </submittedName>
</protein>